<dbReference type="InterPro" id="IPR013149">
    <property type="entry name" value="ADH-like_C"/>
</dbReference>
<keyword evidence="1" id="KW-0521">NADP</keyword>
<dbReference type="Gene3D" id="3.40.50.720">
    <property type="entry name" value="NAD(P)-binding Rossmann-like Domain"/>
    <property type="match status" value="1"/>
</dbReference>
<proteinExistence type="predicted"/>
<dbReference type="SUPFAM" id="SSF51735">
    <property type="entry name" value="NAD(P)-binding Rossmann-fold domains"/>
    <property type="match status" value="1"/>
</dbReference>
<dbReference type="InterPro" id="IPR036291">
    <property type="entry name" value="NAD(P)-bd_dom_sf"/>
</dbReference>
<dbReference type="GO" id="GO:0070402">
    <property type="term" value="F:NADPH binding"/>
    <property type="evidence" value="ECO:0007669"/>
    <property type="project" value="TreeGrafter"/>
</dbReference>
<dbReference type="GO" id="GO:0035925">
    <property type="term" value="F:mRNA 3'-UTR AU-rich region binding"/>
    <property type="evidence" value="ECO:0007669"/>
    <property type="project" value="TreeGrafter"/>
</dbReference>
<dbReference type="GO" id="GO:0005829">
    <property type="term" value="C:cytosol"/>
    <property type="evidence" value="ECO:0007669"/>
    <property type="project" value="TreeGrafter"/>
</dbReference>
<evidence type="ECO:0000256" key="2">
    <source>
        <dbReference type="ARBA" id="ARBA00023002"/>
    </source>
</evidence>
<evidence type="ECO:0000259" key="3">
    <source>
        <dbReference type="SMART" id="SM00829"/>
    </source>
</evidence>
<evidence type="ECO:0000313" key="4">
    <source>
        <dbReference type="EMBL" id="CAG9606913.1"/>
    </source>
</evidence>
<name>A0A9C7G716_9BACI</name>
<dbReference type="SUPFAM" id="SSF50129">
    <property type="entry name" value="GroES-like"/>
    <property type="match status" value="1"/>
</dbReference>
<protein>
    <submittedName>
        <fullName evidence="4">Quinone oxidoreductase 1</fullName>
        <ecNumber evidence="4">1.6.5.5</ecNumber>
    </submittedName>
</protein>
<dbReference type="GO" id="GO:0008270">
    <property type="term" value="F:zinc ion binding"/>
    <property type="evidence" value="ECO:0007669"/>
    <property type="project" value="InterPro"/>
</dbReference>
<gene>
    <name evidence="4" type="primary">qorA_1</name>
    <name evidence="4" type="ORF">NEOCIP111885_00601</name>
</gene>
<dbReference type="EC" id="1.6.5.5" evidence="4"/>
<comment type="caution">
    <text evidence="4">The sequence shown here is derived from an EMBL/GenBank/DDBJ whole genome shotgun (WGS) entry which is preliminary data.</text>
</comment>
<feature type="domain" description="Enoyl reductase (ER)" evidence="3">
    <location>
        <begin position="10"/>
        <end position="319"/>
    </location>
</feature>
<dbReference type="Pfam" id="PF08240">
    <property type="entry name" value="ADH_N"/>
    <property type="match status" value="1"/>
</dbReference>
<evidence type="ECO:0000256" key="1">
    <source>
        <dbReference type="ARBA" id="ARBA00022857"/>
    </source>
</evidence>
<dbReference type="CDD" id="cd05286">
    <property type="entry name" value="QOR2"/>
    <property type="match status" value="1"/>
</dbReference>
<dbReference type="PANTHER" id="PTHR48106">
    <property type="entry name" value="QUINONE OXIDOREDUCTASE PIG3-RELATED"/>
    <property type="match status" value="1"/>
</dbReference>
<dbReference type="AlphaFoldDB" id="A0A9C7G716"/>
<dbReference type="InterPro" id="IPR002364">
    <property type="entry name" value="Quin_OxRdtase/zeta-crystal_CS"/>
</dbReference>
<accession>A0A9C7G716</accession>
<dbReference type="InterPro" id="IPR020843">
    <property type="entry name" value="ER"/>
</dbReference>
<dbReference type="PROSITE" id="PS01162">
    <property type="entry name" value="QOR_ZETA_CRYSTAL"/>
    <property type="match status" value="1"/>
</dbReference>
<keyword evidence="5" id="KW-1185">Reference proteome</keyword>
<evidence type="ECO:0000313" key="5">
    <source>
        <dbReference type="Proteomes" id="UP000789845"/>
    </source>
</evidence>
<dbReference type="PANTHER" id="PTHR48106:SF13">
    <property type="entry name" value="QUINONE OXIDOREDUCTASE-RELATED"/>
    <property type="match status" value="1"/>
</dbReference>
<reference evidence="4" key="1">
    <citation type="submission" date="2021-10" db="EMBL/GenBank/DDBJ databases">
        <authorList>
            <person name="Criscuolo A."/>
        </authorList>
    </citation>
    <scope>NUCLEOTIDE SEQUENCE</scope>
    <source>
        <strain evidence="4">CIP111885</strain>
    </source>
</reference>
<dbReference type="GO" id="GO:0003960">
    <property type="term" value="F:quinone reductase (NADPH) activity"/>
    <property type="evidence" value="ECO:0007669"/>
    <property type="project" value="UniProtKB-EC"/>
</dbReference>
<dbReference type="EMBL" id="CAKJTG010000003">
    <property type="protein sequence ID" value="CAG9606913.1"/>
    <property type="molecule type" value="Genomic_DNA"/>
</dbReference>
<dbReference type="RefSeq" id="WP_230495190.1">
    <property type="nucleotide sequence ID" value="NZ_CAKJTG010000003.1"/>
</dbReference>
<dbReference type="InterPro" id="IPR047618">
    <property type="entry name" value="QOR-like"/>
</dbReference>
<sequence>MKALVFNTFGGPEVLEYRDVEEPVHNPDEILVKMKAIGLNFADIYRRKGNYHLVGQPPYILGYEGAGIVEQVGENVEGVKVGDRIAFADVPYANAELVAVPKEKAIPLPAKISFNEAASVLLQGMTAHYLTKDSYKVKKNDVVLVHAAAGGVGQLLVQIVKLLGGKVIGLTSSIEKAASAKAIGADTVFMYKDDWKRKVLEETNGRGVDVVYESVGSTLDESFGATRIGGTVVFYGMAGGDPAPIDPRMLMDTSKTLTGGDLWNVITSHEERVSRSNELFGWMEEGKIVVSHPNLYTLSNGQDAHTYLESRKSTGKILLIP</sequence>
<dbReference type="Gene3D" id="3.90.180.10">
    <property type="entry name" value="Medium-chain alcohol dehydrogenases, catalytic domain"/>
    <property type="match status" value="1"/>
</dbReference>
<dbReference type="Pfam" id="PF00107">
    <property type="entry name" value="ADH_zinc_N"/>
    <property type="match status" value="1"/>
</dbReference>
<dbReference type="SMART" id="SM00829">
    <property type="entry name" value="PKS_ER"/>
    <property type="match status" value="1"/>
</dbReference>
<keyword evidence="2 4" id="KW-0560">Oxidoreductase</keyword>
<dbReference type="InterPro" id="IPR011032">
    <property type="entry name" value="GroES-like_sf"/>
</dbReference>
<organism evidence="4 5">
    <name type="scientific">Pseudoneobacillus rhizosphaerae</name>
    <dbReference type="NCBI Taxonomy" id="2880968"/>
    <lineage>
        <taxon>Bacteria</taxon>
        <taxon>Bacillati</taxon>
        <taxon>Bacillota</taxon>
        <taxon>Bacilli</taxon>
        <taxon>Bacillales</taxon>
        <taxon>Bacillaceae</taxon>
        <taxon>Pseudoneobacillus</taxon>
    </lineage>
</organism>
<dbReference type="InterPro" id="IPR013154">
    <property type="entry name" value="ADH-like_N"/>
</dbReference>
<dbReference type="Proteomes" id="UP000789845">
    <property type="component" value="Unassembled WGS sequence"/>
</dbReference>